<dbReference type="Pfam" id="PF17034">
    <property type="entry name" value="zinc_ribbon_16"/>
    <property type="match status" value="1"/>
</dbReference>
<evidence type="ECO:0000259" key="8">
    <source>
        <dbReference type="Pfam" id="PF17034"/>
    </source>
</evidence>
<feature type="compositionally biased region" description="Basic residues" evidence="7">
    <location>
        <begin position="1068"/>
        <end position="1077"/>
    </location>
</feature>
<feature type="region of interest" description="Disordered" evidence="7">
    <location>
        <begin position="1"/>
        <end position="20"/>
    </location>
</feature>
<dbReference type="InterPro" id="IPR015943">
    <property type="entry name" value="WD40/YVTN_repeat-like_dom_sf"/>
</dbReference>
<feature type="repeat" description="WD" evidence="6">
    <location>
        <begin position="150"/>
        <end position="192"/>
    </location>
</feature>
<dbReference type="OrthoDB" id="60955at2759"/>
<evidence type="ECO:0000256" key="2">
    <source>
        <dbReference type="ARBA" id="ARBA00009713"/>
    </source>
</evidence>
<dbReference type="GO" id="GO:0034198">
    <property type="term" value="P:cellular response to amino acid starvation"/>
    <property type="evidence" value="ECO:0007669"/>
    <property type="project" value="TreeGrafter"/>
</dbReference>
<dbReference type="WBParaSite" id="HCON_00092340-00001">
    <property type="protein sequence ID" value="HCON_00092340-00001"/>
    <property type="gene ID" value="HCON_00092340"/>
</dbReference>
<comment type="similarity">
    <text evidence="2">Belongs to the WD repeat mio family.</text>
</comment>
<organism evidence="9 10">
    <name type="scientific">Haemonchus contortus</name>
    <name type="common">Barber pole worm</name>
    <dbReference type="NCBI Taxonomy" id="6289"/>
    <lineage>
        <taxon>Eukaryota</taxon>
        <taxon>Metazoa</taxon>
        <taxon>Ecdysozoa</taxon>
        <taxon>Nematoda</taxon>
        <taxon>Chromadorea</taxon>
        <taxon>Rhabditida</taxon>
        <taxon>Rhabditina</taxon>
        <taxon>Rhabditomorpha</taxon>
        <taxon>Strongyloidea</taxon>
        <taxon>Trichostrongylidae</taxon>
        <taxon>Haemonchus</taxon>
    </lineage>
</organism>
<dbReference type="GO" id="GO:1904263">
    <property type="term" value="P:positive regulation of TORC1 signaling"/>
    <property type="evidence" value="ECO:0007669"/>
    <property type="project" value="TreeGrafter"/>
</dbReference>
<evidence type="ECO:0000256" key="7">
    <source>
        <dbReference type="SAM" id="MobiDB-lite"/>
    </source>
</evidence>
<evidence type="ECO:0000256" key="6">
    <source>
        <dbReference type="PROSITE-ProRule" id="PRU00221"/>
    </source>
</evidence>
<dbReference type="SUPFAM" id="SSF50978">
    <property type="entry name" value="WD40 repeat-like"/>
    <property type="match status" value="1"/>
</dbReference>
<dbReference type="GO" id="GO:0005774">
    <property type="term" value="C:vacuolar membrane"/>
    <property type="evidence" value="ECO:0007669"/>
    <property type="project" value="TreeGrafter"/>
</dbReference>
<keyword evidence="3 6" id="KW-0853">WD repeat</keyword>
<accession>A0A7I5E9U6</accession>
<dbReference type="GO" id="GO:0061700">
    <property type="term" value="C:GATOR2 complex"/>
    <property type="evidence" value="ECO:0007669"/>
    <property type="project" value="TreeGrafter"/>
</dbReference>
<evidence type="ECO:0000313" key="10">
    <source>
        <dbReference type="WBParaSite" id="HCON_00092340-00001"/>
    </source>
</evidence>
<dbReference type="PANTHER" id="PTHR46200:SF1">
    <property type="entry name" value="GATOR COMPLEX PROTEIN WDR24"/>
    <property type="match status" value="1"/>
</dbReference>
<sequence length="1095" mass="124534">SEFCRTDSSPETVTKMGSTGPVEIPAVRKKSAELYLHDYDLDDDLSIASPPVSKPIVDVEDPVDALSANREQTRLVAAGCRGVLKVFKMDDQGLEQVADLRSARSRRLNLLYSPSNVAWSKLKDQLVATTSNNGAVVLWDVQKGKIEMHYKAHQRSATVVHFHRSNDNLLVSGSRDAAVFLYDLREQDPVKKFGGTNSYDVIRDLSFCLHQDQHDQFVTSDDSGTIRLWDTRKGDKPLIQFPAHQGYAASIALNPRERHLIASGGGRDKFIKIWNWSGTRPTAPSYQVETMAPVGRVYWSPNPKNAFHIASCAVVNDMSVHIWDIRRPFLPFASFEDHSDSVTDMWWSIQDPERIVSCGKDGLLVLHRMEQKQSPLSYACDMALDVAPDGLVGVAANSHIPIIKHQEQYMARRRQPYDPFRTPVRSQLSCGLPDNAMNTLQPSAFYKLAENYLAGGHPLRTLCNHNANLAMHLGQSSVAQTWRLVGALLEQTGLQKVYDRDAKEAVTAFREKYDKYVTEMERHGKKVPEPPHTVAVLPTHLTRFSGNHSSLYETREGARLSPTIGQQCSEFAPSNVASGDFYFGAGELTKTTIEKGIENPHYNDFTGLKDEAFALKPDLTKSMFMSMTSDTSDDDGHLEKEHIARMNWNPMQEVARLLHYHADQGDVQTCATLALVCGRRLSDVIDDFTVESWKDSYIGMLDQLELHTAVAAVKKYSWIKRINQRSLEGTHFRLSHRGCTGQTLKCRCVKCYAVCGGTCSVCDGPLLKMNWFCRKCHHAGHPHHILEWFTTERICPVGDCLCECGTAVAQSPDKKKIIAPRKTRRDLFRKRETNCYQPSSKIQFHYESSTEEDSDSTTKCDDNTENSSTPRFSIGKLQKFMLVWRKEKQQMRLGSMKSDSSQSSSREGKAKRQRISTLPIEHDFLELLQKCNGNAEVRRKVSTILFWVQFYRKFGSEYLRRSQKKQEGPKPDLEAERQAYTLFYRKKVKKGNESGTRFHVEQIPERFTELRGFVSPLGSECGPLDAEQTRSQKYYENIINGDIDEEELQEVREWEENSRREFEEARSRSKRSSKRKKKTDDETISRNSIYGQRNR</sequence>
<dbReference type="PROSITE" id="PS50082">
    <property type="entry name" value="WD_REPEATS_2"/>
    <property type="match status" value="1"/>
</dbReference>
<feature type="compositionally biased region" description="Basic and acidic residues" evidence="7">
    <location>
        <begin position="1054"/>
        <end position="1067"/>
    </location>
</feature>
<feature type="compositionally biased region" description="Polar residues" evidence="7">
    <location>
        <begin position="1"/>
        <end position="17"/>
    </location>
</feature>
<keyword evidence="9" id="KW-1185">Reference proteome</keyword>
<dbReference type="InterPro" id="IPR001680">
    <property type="entry name" value="WD40_rpt"/>
</dbReference>
<evidence type="ECO:0000313" key="9">
    <source>
        <dbReference type="Proteomes" id="UP000025227"/>
    </source>
</evidence>
<feature type="compositionally biased region" description="Polar residues" evidence="7">
    <location>
        <begin position="1085"/>
        <end position="1095"/>
    </location>
</feature>
<comment type="similarity">
    <text evidence="1">Belongs to the WD repeat WDR24 family.</text>
</comment>
<feature type="region of interest" description="Disordered" evidence="7">
    <location>
        <begin position="1054"/>
        <end position="1095"/>
    </location>
</feature>
<evidence type="ECO:0000256" key="5">
    <source>
        <dbReference type="ARBA" id="ARBA00040269"/>
    </source>
</evidence>
<dbReference type="Gene3D" id="2.130.10.10">
    <property type="entry name" value="YVTN repeat-like/Quinoprotein amine dehydrogenase"/>
    <property type="match status" value="2"/>
</dbReference>
<dbReference type="InterPro" id="IPR036322">
    <property type="entry name" value="WD40_repeat_dom_sf"/>
</dbReference>
<dbReference type="SMART" id="SM00320">
    <property type="entry name" value="WD40"/>
    <property type="match status" value="7"/>
</dbReference>
<dbReference type="GO" id="GO:0005829">
    <property type="term" value="C:cytosol"/>
    <property type="evidence" value="ECO:0007669"/>
    <property type="project" value="TreeGrafter"/>
</dbReference>
<feature type="compositionally biased region" description="Low complexity" evidence="7">
    <location>
        <begin position="895"/>
        <end position="905"/>
    </location>
</feature>
<dbReference type="GO" id="GO:0016239">
    <property type="term" value="P:positive regulation of macroautophagy"/>
    <property type="evidence" value="ECO:0007669"/>
    <property type="project" value="TreeGrafter"/>
</dbReference>
<evidence type="ECO:0000256" key="3">
    <source>
        <dbReference type="ARBA" id="ARBA00022574"/>
    </source>
</evidence>
<feature type="region of interest" description="Disordered" evidence="7">
    <location>
        <begin position="891"/>
        <end position="914"/>
    </location>
</feature>
<dbReference type="Proteomes" id="UP000025227">
    <property type="component" value="Unplaced"/>
</dbReference>
<protein>
    <recommendedName>
        <fullName evidence="5">GATOR2 complex protein WDR24</fullName>
    </recommendedName>
</protein>
<name>A0A7I5E9U6_HAECO</name>
<dbReference type="InterPro" id="IPR037590">
    <property type="entry name" value="WDR24"/>
</dbReference>
<feature type="region of interest" description="Disordered" evidence="7">
    <location>
        <begin position="845"/>
        <end position="871"/>
    </location>
</feature>
<feature type="domain" description="GATOR2 complex protein MIO zinc-ribbon like" evidence="8">
    <location>
        <begin position="772"/>
        <end position="805"/>
    </location>
</feature>
<reference evidence="10" key="1">
    <citation type="submission" date="2020-12" db="UniProtKB">
        <authorList>
            <consortium name="WormBaseParasite"/>
        </authorList>
    </citation>
    <scope>IDENTIFICATION</scope>
    <source>
        <strain evidence="10">MHco3</strain>
    </source>
</reference>
<keyword evidence="4" id="KW-0677">Repeat</keyword>
<dbReference type="InterPro" id="IPR031488">
    <property type="entry name" value="Zn_ribbon_mio"/>
</dbReference>
<dbReference type="AlphaFoldDB" id="A0A7I5E9U6"/>
<proteinExistence type="inferred from homology"/>
<dbReference type="PANTHER" id="PTHR46200">
    <property type="entry name" value="GATOR COMPLEX PROTEIN WDR24"/>
    <property type="match status" value="1"/>
</dbReference>
<evidence type="ECO:0000256" key="1">
    <source>
        <dbReference type="ARBA" id="ARBA00008134"/>
    </source>
</evidence>
<dbReference type="Pfam" id="PF00400">
    <property type="entry name" value="WD40"/>
    <property type="match status" value="1"/>
</dbReference>
<evidence type="ECO:0000256" key="4">
    <source>
        <dbReference type="ARBA" id="ARBA00022737"/>
    </source>
</evidence>